<dbReference type="InterPro" id="IPR036097">
    <property type="entry name" value="HisK_dim/P_sf"/>
</dbReference>
<dbReference type="PROSITE" id="PS50109">
    <property type="entry name" value="HIS_KIN"/>
    <property type="match status" value="1"/>
</dbReference>
<dbReference type="EC" id="2.7.13.3" evidence="2"/>
<evidence type="ECO:0000256" key="2">
    <source>
        <dbReference type="ARBA" id="ARBA00012438"/>
    </source>
</evidence>
<feature type="transmembrane region" description="Helical" evidence="12">
    <location>
        <begin position="1008"/>
        <end position="1030"/>
    </location>
</feature>
<feature type="modified residue" description="4-aspartylphosphate" evidence="11">
    <location>
        <position position="1363"/>
    </location>
</feature>
<keyword evidence="4" id="KW-0808">Transferase</keyword>
<keyword evidence="8" id="KW-0902">Two-component regulatory system</keyword>
<comment type="subunit">
    <text evidence="9">At low DSF concentrations, interacts with RpfF.</text>
</comment>
<feature type="domain" description="Histidine kinase" evidence="13">
    <location>
        <begin position="1067"/>
        <end position="1287"/>
    </location>
</feature>
<proteinExistence type="predicted"/>
<dbReference type="SUPFAM" id="SSF55874">
    <property type="entry name" value="ATPase domain of HSP90 chaperone/DNA topoisomerase II/histidine kinase"/>
    <property type="match status" value="1"/>
</dbReference>
<evidence type="ECO:0000256" key="6">
    <source>
        <dbReference type="ARBA" id="ARBA00022777"/>
    </source>
</evidence>
<evidence type="ECO:0000256" key="12">
    <source>
        <dbReference type="SAM" id="Phobius"/>
    </source>
</evidence>
<evidence type="ECO:0000256" key="1">
    <source>
        <dbReference type="ARBA" id="ARBA00000085"/>
    </source>
</evidence>
<evidence type="ECO:0000256" key="8">
    <source>
        <dbReference type="ARBA" id="ARBA00023012"/>
    </source>
</evidence>
<comment type="caution">
    <text evidence="15">The sequence shown here is derived from an EMBL/GenBank/DDBJ whole genome shotgun (WGS) entry which is preliminary data.</text>
</comment>
<dbReference type="GO" id="GO:0005524">
    <property type="term" value="F:ATP binding"/>
    <property type="evidence" value="ECO:0007669"/>
    <property type="project" value="UniProtKB-KW"/>
</dbReference>
<reference evidence="15 16" key="1">
    <citation type="submission" date="2019-06" db="EMBL/GenBank/DDBJ databases">
        <title>Draft genome of Aliikangiella marina GYP-15.</title>
        <authorList>
            <person name="Wang G."/>
        </authorList>
    </citation>
    <scope>NUCLEOTIDE SEQUENCE [LARGE SCALE GENOMIC DNA]</scope>
    <source>
        <strain evidence="15 16">GYP-15</strain>
    </source>
</reference>
<evidence type="ECO:0000256" key="10">
    <source>
        <dbReference type="ARBA" id="ARBA00068150"/>
    </source>
</evidence>
<dbReference type="Pfam" id="PF00512">
    <property type="entry name" value="HisKA"/>
    <property type="match status" value="1"/>
</dbReference>
<evidence type="ECO:0000256" key="5">
    <source>
        <dbReference type="ARBA" id="ARBA00022741"/>
    </source>
</evidence>
<dbReference type="PANTHER" id="PTHR43047">
    <property type="entry name" value="TWO-COMPONENT HISTIDINE PROTEIN KINASE"/>
    <property type="match status" value="1"/>
</dbReference>
<evidence type="ECO:0000256" key="11">
    <source>
        <dbReference type="PROSITE-ProRule" id="PRU00169"/>
    </source>
</evidence>
<dbReference type="Gene3D" id="3.40.50.2300">
    <property type="match status" value="1"/>
</dbReference>
<dbReference type="Gene3D" id="3.30.565.10">
    <property type="entry name" value="Histidine kinase-like ATPase, C-terminal domain"/>
    <property type="match status" value="1"/>
</dbReference>
<dbReference type="CDD" id="cd16922">
    <property type="entry name" value="HATPase_EvgS-ArcB-TorS-like"/>
    <property type="match status" value="1"/>
</dbReference>
<keyword evidence="12" id="KW-1133">Transmembrane helix</keyword>
<dbReference type="InterPro" id="IPR011006">
    <property type="entry name" value="CheY-like_superfamily"/>
</dbReference>
<dbReference type="InterPro" id="IPR036890">
    <property type="entry name" value="HATPase_C_sf"/>
</dbReference>
<evidence type="ECO:0000256" key="7">
    <source>
        <dbReference type="ARBA" id="ARBA00022840"/>
    </source>
</evidence>
<dbReference type="SMART" id="SM00387">
    <property type="entry name" value="HATPase_c"/>
    <property type="match status" value="1"/>
</dbReference>
<dbReference type="PRINTS" id="PR00344">
    <property type="entry name" value="BCTRLSENSOR"/>
</dbReference>
<dbReference type="InterPro" id="IPR001638">
    <property type="entry name" value="Solute-binding_3/MltF_N"/>
</dbReference>
<dbReference type="PROSITE" id="PS50110">
    <property type="entry name" value="RESPONSE_REGULATORY"/>
    <property type="match status" value="1"/>
</dbReference>
<dbReference type="CDD" id="cd00082">
    <property type="entry name" value="HisKA"/>
    <property type="match status" value="1"/>
</dbReference>
<dbReference type="SMART" id="SM00388">
    <property type="entry name" value="HisKA"/>
    <property type="match status" value="1"/>
</dbReference>
<dbReference type="PANTHER" id="PTHR43047:SF64">
    <property type="entry name" value="HISTIDINE KINASE CONTAINING CHEY-HOMOLOGOUS RECEIVER DOMAIN AND PAS DOMAIN-RELATED"/>
    <property type="match status" value="1"/>
</dbReference>
<evidence type="ECO:0000259" key="14">
    <source>
        <dbReference type="PROSITE" id="PS50110"/>
    </source>
</evidence>
<organism evidence="15 16">
    <name type="scientific">Aliikangiella marina</name>
    <dbReference type="NCBI Taxonomy" id="1712262"/>
    <lineage>
        <taxon>Bacteria</taxon>
        <taxon>Pseudomonadati</taxon>
        <taxon>Pseudomonadota</taxon>
        <taxon>Gammaproteobacteria</taxon>
        <taxon>Oceanospirillales</taxon>
        <taxon>Pleioneaceae</taxon>
        <taxon>Aliikangiella</taxon>
    </lineage>
</organism>
<gene>
    <name evidence="15" type="ORF">FLL45_10725</name>
</gene>
<dbReference type="InterPro" id="IPR001789">
    <property type="entry name" value="Sig_transdc_resp-reg_receiver"/>
</dbReference>
<dbReference type="SMART" id="SM00448">
    <property type="entry name" value="REC"/>
    <property type="match status" value="1"/>
</dbReference>
<dbReference type="OrthoDB" id="9797243at2"/>
<dbReference type="InterPro" id="IPR003594">
    <property type="entry name" value="HATPase_dom"/>
</dbReference>
<accession>A0A545TE04</accession>
<dbReference type="InterPro" id="IPR004358">
    <property type="entry name" value="Sig_transdc_His_kin-like_C"/>
</dbReference>
<dbReference type="InterPro" id="IPR003661">
    <property type="entry name" value="HisK_dim/P_dom"/>
</dbReference>
<name>A0A545TE04_9GAMM</name>
<evidence type="ECO:0000313" key="16">
    <source>
        <dbReference type="Proteomes" id="UP000317839"/>
    </source>
</evidence>
<dbReference type="CDD" id="cd01007">
    <property type="entry name" value="PBP2_BvgS_HisK_like"/>
    <property type="match status" value="1"/>
</dbReference>
<sequence length="1520" mass="169927">MMNSTRNTCLVKDLRRLKMRIGRWIAVVTLIFSAPALLAATLQQELNLTPTEIRWLKENPTLDFHLLEDSAPDSFWMDGEVKGAVPELLNIFERKLGVKINPLRQPYSELSAETNVKNVMAVGFMSGSSIQQFPGYVASEDLFKSYFSLFAMESKTEKFELQQLANKNIAVFSGLTHPIIEQLKRTNNITEVDSFDELVGSLLSRKVDYFLDYRELANYLLYRSTTRNIKEIHTFAEPDDIVFMVREDQSILLSILNKLIIHTRVKELPKIIDHWYLGENNFTRLTLSQKEKEWLRLQQKIILGWTEKFPPSLIVDKEGNQSGIFVDIYNLISERIGVDIELKIIDWNQAGELLVGEEIVGLAGATDAFPLTDEMIKLKALTSVVPTWFGRMDDVYPLDDPDRLKGKRIAYVKGFKLVEPLIAHLGTNNTFVAVDSTLDGMRKLVEQRVDYYVGSNVENYWLSQFPNFGLIVKYMDFNKASSVSAIIHAEQPELVSILNKAINEIGKTAIDNIVFNWTLQSMQGYAVSLSEKEKEIVAKSAPLNLAIAQIPPYFMVDDNGVQSGVFYEYLQVLNSKIGANIQLTTGANSELINNVINKKLDGVAMLSSARIEKMDLLASNPHFITSVEVYGKQASDEIRTPSDMIGKKVAYSKDVLLVKNWVESKLIGQAAIAVESSLAGFQKLLTGELDYYVGMPSESYFIKSLGVADIVSKYSDLESSTPLMIGLNAPKSEWIPILNKGIASISEVRKNSIQGKWIDVVNKPNAISPFEELWLSQFQVFNIAASSAWAPFDFTEDSAAHIALADDFLKVINEKLGVGFNKVQTSGWEDSLMLLEKSQIDVIPGLPIELNSAVKFTDPILKIPLVVAVVGDASMVVGMDGLRQRDIIVVENSASHKIMKREFPGGKIVLASSISDAIEKLERKAGEGLLVDNISLNFWLKKLYRDDINVAFTTPYFYDFTFAVREDLAPLISVINKSISSLSEREKSLIIEKWINQQPVSAFDWSTILFWGGAAGISILILFSFIVFWNRKLALEVETRQVAEQKAHLAEQKAIDANKAKSVFLANMSHEIRTPMNAILGYVQLLQNDHGLDSEHKKLVGTINQSGKHLLALINDILDMSKIEAGRMELNETIFNLHNQLKDIEAMLRYRAEEKGLSLKFHYSDHIPEFVYADQAKLSQILINLLGNAIKFTQEGEVSFSMHVLSNSDTTATIEFIVKDSGVGIPASRKLSVFEPFSQAQEGHIVGGTGLGLPISREIARLMGGDITLVDSSPKGAEFSIRVQLKKSEKECAEETNQAPSKPIKLAISAGKPTVLVVDDIVTNRELLKYGLTKFGFNVITADDGLKGIEAFKEYRPKVVIMDILMPTLSGVATTEKIRQLPQGSETKVIALTAGAIEVDKPVAEDSSFDAVMYKPVNLRELLSKIAELCRLELEYDVPQLLDNSYSGIKVIDVSAIESMPPELRDKISEALRLGKIADLREQIEPVRAWNQTVGNSFEALILSFQLDRLKKLFLRESQY</sequence>
<protein>
    <recommendedName>
        <fullName evidence="10">Sensory/regulatory protein RpfC</fullName>
        <ecNumber evidence="2">2.7.13.3</ecNumber>
    </recommendedName>
</protein>
<dbReference type="FunFam" id="1.10.287.130:FF:000002">
    <property type="entry name" value="Two-component osmosensing histidine kinase"/>
    <property type="match status" value="1"/>
</dbReference>
<dbReference type="SUPFAM" id="SSF53850">
    <property type="entry name" value="Periplasmic binding protein-like II"/>
    <property type="match status" value="4"/>
</dbReference>
<comment type="catalytic activity">
    <reaction evidence="1">
        <text>ATP + protein L-histidine = ADP + protein N-phospho-L-histidine.</text>
        <dbReference type="EC" id="2.7.13.3"/>
    </reaction>
</comment>
<keyword evidence="3 11" id="KW-0597">Phosphoprotein</keyword>
<dbReference type="Gene3D" id="3.40.190.10">
    <property type="entry name" value="Periplasmic binding protein-like II"/>
    <property type="match status" value="8"/>
</dbReference>
<evidence type="ECO:0000256" key="4">
    <source>
        <dbReference type="ARBA" id="ARBA00022679"/>
    </source>
</evidence>
<evidence type="ECO:0000259" key="13">
    <source>
        <dbReference type="PROSITE" id="PS50109"/>
    </source>
</evidence>
<keyword evidence="5" id="KW-0547">Nucleotide-binding</keyword>
<dbReference type="Gene3D" id="1.10.287.130">
    <property type="match status" value="1"/>
</dbReference>
<dbReference type="SMART" id="SM00062">
    <property type="entry name" value="PBPb"/>
    <property type="match status" value="3"/>
</dbReference>
<feature type="domain" description="Response regulatory" evidence="14">
    <location>
        <begin position="1314"/>
        <end position="1430"/>
    </location>
</feature>
<dbReference type="Proteomes" id="UP000317839">
    <property type="component" value="Unassembled WGS sequence"/>
</dbReference>
<dbReference type="InterPro" id="IPR005467">
    <property type="entry name" value="His_kinase_dom"/>
</dbReference>
<keyword evidence="6" id="KW-0418">Kinase</keyword>
<dbReference type="Pfam" id="PF02518">
    <property type="entry name" value="HATPase_c"/>
    <property type="match status" value="1"/>
</dbReference>
<keyword evidence="16" id="KW-1185">Reference proteome</keyword>
<keyword evidence="12" id="KW-0472">Membrane</keyword>
<dbReference type="SUPFAM" id="SSF47384">
    <property type="entry name" value="Homodimeric domain of signal transducing histidine kinase"/>
    <property type="match status" value="1"/>
</dbReference>
<dbReference type="EMBL" id="VIKR01000002">
    <property type="protein sequence ID" value="TQV75396.1"/>
    <property type="molecule type" value="Genomic_DNA"/>
</dbReference>
<dbReference type="FunFam" id="3.30.565.10:FF:000010">
    <property type="entry name" value="Sensor histidine kinase RcsC"/>
    <property type="match status" value="1"/>
</dbReference>
<dbReference type="GO" id="GO:0000155">
    <property type="term" value="F:phosphorelay sensor kinase activity"/>
    <property type="evidence" value="ECO:0007669"/>
    <property type="project" value="InterPro"/>
</dbReference>
<keyword evidence="7" id="KW-0067">ATP-binding</keyword>
<dbReference type="RefSeq" id="WP_142942010.1">
    <property type="nucleotide sequence ID" value="NZ_VIKR01000002.1"/>
</dbReference>
<evidence type="ECO:0000313" key="15">
    <source>
        <dbReference type="EMBL" id="TQV75396.1"/>
    </source>
</evidence>
<dbReference type="SUPFAM" id="SSF52172">
    <property type="entry name" value="CheY-like"/>
    <property type="match status" value="1"/>
</dbReference>
<evidence type="ECO:0000256" key="3">
    <source>
        <dbReference type="ARBA" id="ARBA00022553"/>
    </source>
</evidence>
<keyword evidence="12" id="KW-0812">Transmembrane</keyword>
<dbReference type="CDD" id="cd17546">
    <property type="entry name" value="REC_hyHK_CKI1_RcsC-like"/>
    <property type="match status" value="1"/>
</dbReference>
<dbReference type="Pfam" id="PF00072">
    <property type="entry name" value="Response_reg"/>
    <property type="match status" value="1"/>
</dbReference>
<evidence type="ECO:0000256" key="9">
    <source>
        <dbReference type="ARBA" id="ARBA00064003"/>
    </source>
</evidence>